<reference evidence="1" key="1">
    <citation type="submission" date="2015-12" db="EMBL/GenBank/DDBJ databases">
        <title>Gene expression during late stages of embryo sac development: a critical building block for successful pollen-pistil interactions.</title>
        <authorList>
            <person name="Liu Y."/>
            <person name="Joly V."/>
            <person name="Sabar M."/>
            <person name="Matton D.P."/>
        </authorList>
    </citation>
    <scope>NUCLEOTIDE SEQUENCE</scope>
</reference>
<dbReference type="EMBL" id="GEDG01019589">
    <property type="protein sequence ID" value="JAP19814.1"/>
    <property type="molecule type" value="Transcribed_RNA"/>
</dbReference>
<proteinExistence type="predicted"/>
<name>A0A0V0HJY1_SOLCH</name>
<organism evidence="1">
    <name type="scientific">Solanum chacoense</name>
    <name type="common">Chaco potato</name>
    <dbReference type="NCBI Taxonomy" id="4108"/>
    <lineage>
        <taxon>Eukaryota</taxon>
        <taxon>Viridiplantae</taxon>
        <taxon>Streptophyta</taxon>
        <taxon>Embryophyta</taxon>
        <taxon>Tracheophyta</taxon>
        <taxon>Spermatophyta</taxon>
        <taxon>Magnoliopsida</taxon>
        <taxon>eudicotyledons</taxon>
        <taxon>Gunneridae</taxon>
        <taxon>Pentapetalae</taxon>
        <taxon>asterids</taxon>
        <taxon>lamiids</taxon>
        <taxon>Solanales</taxon>
        <taxon>Solanaceae</taxon>
        <taxon>Solanoideae</taxon>
        <taxon>Solaneae</taxon>
        <taxon>Solanum</taxon>
    </lineage>
</organism>
<sequence length="67" mass="7929">ICISYCAFLFLYDDEAIVKESHRVMLKECFSLGIYEKTVVSQAFLPRAWFLFLDCLLRLSWSKDSIR</sequence>
<evidence type="ECO:0000313" key="1">
    <source>
        <dbReference type="EMBL" id="JAP19814.1"/>
    </source>
</evidence>
<accession>A0A0V0HJY1</accession>
<protein>
    <submittedName>
        <fullName evidence="1">Putative ovule protein</fullName>
    </submittedName>
</protein>
<dbReference type="AlphaFoldDB" id="A0A0V0HJY1"/>
<feature type="non-terminal residue" evidence="1">
    <location>
        <position position="1"/>
    </location>
</feature>